<evidence type="ECO:0000313" key="5">
    <source>
        <dbReference type="Proteomes" id="UP000824164"/>
    </source>
</evidence>
<reference evidence="4" key="1">
    <citation type="submission" date="2020-10" db="EMBL/GenBank/DDBJ databases">
        <authorList>
            <person name="Gilroy R."/>
        </authorList>
    </citation>
    <scope>NUCLEOTIDE SEQUENCE</scope>
    <source>
        <strain evidence="4">CHK187-14744</strain>
    </source>
</reference>
<dbReference type="Proteomes" id="UP000824164">
    <property type="component" value="Unassembled WGS sequence"/>
</dbReference>
<dbReference type="SUPFAM" id="SSF109604">
    <property type="entry name" value="HD-domain/PDEase-like"/>
    <property type="match status" value="1"/>
</dbReference>
<dbReference type="PANTHER" id="PTHR45228:SF4">
    <property type="entry name" value="LIPOPROTEIN"/>
    <property type="match status" value="1"/>
</dbReference>
<dbReference type="InterPro" id="IPR037522">
    <property type="entry name" value="HD_GYP_dom"/>
</dbReference>
<name>A0A9D1KXE1_9FIRM</name>
<dbReference type="InterPro" id="IPR003607">
    <property type="entry name" value="HD/PDEase_dom"/>
</dbReference>
<dbReference type="GO" id="GO:0000160">
    <property type="term" value="P:phosphorelay signal transduction system"/>
    <property type="evidence" value="ECO:0007669"/>
    <property type="project" value="InterPro"/>
</dbReference>
<protein>
    <submittedName>
        <fullName evidence="4">Response regulator</fullName>
    </submittedName>
</protein>
<dbReference type="PANTHER" id="PTHR45228">
    <property type="entry name" value="CYCLIC DI-GMP PHOSPHODIESTERASE TM_0186-RELATED"/>
    <property type="match status" value="1"/>
</dbReference>
<reference evidence="4" key="2">
    <citation type="journal article" date="2021" name="PeerJ">
        <title>Extensive microbial diversity within the chicken gut microbiome revealed by metagenomics and culture.</title>
        <authorList>
            <person name="Gilroy R."/>
            <person name="Ravi A."/>
            <person name="Getino M."/>
            <person name="Pursley I."/>
            <person name="Horton D.L."/>
            <person name="Alikhan N.F."/>
            <person name="Baker D."/>
            <person name="Gharbi K."/>
            <person name="Hall N."/>
            <person name="Watson M."/>
            <person name="Adriaenssens E.M."/>
            <person name="Foster-Nyarko E."/>
            <person name="Jarju S."/>
            <person name="Secka A."/>
            <person name="Antonio M."/>
            <person name="Oren A."/>
            <person name="Chaudhuri R.R."/>
            <person name="La Ragione R."/>
            <person name="Hildebrand F."/>
            <person name="Pallen M.J."/>
        </authorList>
    </citation>
    <scope>NUCLEOTIDE SEQUENCE</scope>
    <source>
        <strain evidence="4">CHK187-14744</strain>
    </source>
</reference>
<dbReference type="InterPro" id="IPR001789">
    <property type="entry name" value="Sig_transdc_resp-reg_receiver"/>
</dbReference>
<dbReference type="Pfam" id="PF00072">
    <property type="entry name" value="Response_reg"/>
    <property type="match status" value="1"/>
</dbReference>
<proteinExistence type="predicted"/>
<feature type="domain" description="Response regulatory" evidence="2">
    <location>
        <begin position="11"/>
        <end position="128"/>
    </location>
</feature>
<evidence type="ECO:0000259" key="2">
    <source>
        <dbReference type="PROSITE" id="PS50110"/>
    </source>
</evidence>
<dbReference type="AlphaFoldDB" id="A0A9D1KXE1"/>
<dbReference type="Pfam" id="PF13487">
    <property type="entry name" value="HD_5"/>
    <property type="match status" value="1"/>
</dbReference>
<comment type="caution">
    <text evidence="4">The sequence shown here is derived from an EMBL/GenBank/DDBJ whole genome shotgun (WGS) entry which is preliminary data.</text>
</comment>
<dbReference type="PROSITE" id="PS51832">
    <property type="entry name" value="HD_GYP"/>
    <property type="match status" value="1"/>
</dbReference>
<organism evidence="4 5">
    <name type="scientific">Candidatus Onthocola gallistercoris</name>
    <dbReference type="NCBI Taxonomy" id="2840876"/>
    <lineage>
        <taxon>Bacteria</taxon>
        <taxon>Bacillati</taxon>
        <taxon>Bacillota</taxon>
        <taxon>Bacilli</taxon>
        <taxon>Candidatus Onthocola</taxon>
    </lineage>
</organism>
<accession>A0A9D1KXE1</accession>
<gene>
    <name evidence="4" type="ORF">IAB63_03875</name>
</gene>
<dbReference type="CDD" id="cd00077">
    <property type="entry name" value="HDc"/>
    <property type="match status" value="1"/>
</dbReference>
<dbReference type="Gene3D" id="1.10.3210.10">
    <property type="entry name" value="Hypothetical protein af1432"/>
    <property type="match status" value="1"/>
</dbReference>
<sequence>MMESGALQRDTVLIVDDVEINRAILSAIFGQEDRILEAENGQQALEAVIREADRIKAILLDVIMPVMDGFQFLEKMGKLGYLARIPVFIVTAEDSGESIRKSYELGAMDVIRKPVTPYFVQQRINNVVELFHAREQLRHTVSRQDRQLMAQAKEIESLNRSIIETLATAIEFRSGESGEHVRRIRHLTELMMKQLRLRAYEGCAFSDEEIGRIADASILHDVGKIAIPDSILNKPGKLTPDEYEVIKTHTTKGCEMLEQIPRYHNNELYRYAYDICRHHHERWDGSGYPDGLAGGAIPIWAQVVALADVWDALTNERVYKARFSREKAREMILDGACGAFNPELLKAFCQMYDDNII</sequence>
<dbReference type="EMBL" id="DVLT01000027">
    <property type="protein sequence ID" value="HIU02375.1"/>
    <property type="molecule type" value="Genomic_DNA"/>
</dbReference>
<evidence type="ECO:0000259" key="3">
    <source>
        <dbReference type="PROSITE" id="PS51832"/>
    </source>
</evidence>
<dbReference type="SMART" id="SM00448">
    <property type="entry name" value="REC"/>
    <property type="match status" value="1"/>
</dbReference>
<dbReference type="PROSITE" id="PS50110">
    <property type="entry name" value="RESPONSE_REGULATORY"/>
    <property type="match status" value="1"/>
</dbReference>
<dbReference type="SUPFAM" id="SSF52172">
    <property type="entry name" value="CheY-like"/>
    <property type="match status" value="1"/>
</dbReference>
<dbReference type="InterPro" id="IPR052020">
    <property type="entry name" value="Cyclic_di-GMP/3'3'-cGAMP_PDE"/>
</dbReference>
<dbReference type="Gene3D" id="3.40.50.2300">
    <property type="match status" value="1"/>
</dbReference>
<evidence type="ECO:0000313" key="4">
    <source>
        <dbReference type="EMBL" id="HIU02375.1"/>
    </source>
</evidence>
<feature type="domain" description="HD-GYP" evidence="3">
    <location>
        <begin position="155"/>
        <end position="357"/>
    </location>
</feature>
<dbReference type="InterPro" id="IPR011006">
    <property type="entry name" value="CheY-like_superfamily"/>
</dbReference>
<evidence type="ECO:0000256" key="1">
    <source>
        <dbReference type="PROSITE-ProRule" id="PRU00169"/>
    </source>
</evidence>
<feature type="modified residue" description="4-aspartylphosphate" evidence="1">
    <location>
        <position position="61"/>
    </location>
</feature>
<keyword evidence="1" id="KW-0597">Phosphoprotein</keyword>